<evidence type="ECO:0000256" key="3">
    <source>
        <dbReference type="ARBA" id="ARBA00022475"/>
    </source>
</evidence>
<evidence type="ECO:0000256" key="5">
    <source>
        <dbReference type="SAM" id="SignalP"/>
    </source>
</evidence>
<feature type="chain" id="PRO_5046753844" evidence="5">
    <location>
        <begin position="26"/>
        <end position="274"/>
    </location>
</feature>
<keyword evidence="7" id="KW-1185">Reference proteome</keyword>
<evidence type="ECO:0000313" key="6">
    <source>
        <dbReference type="EMBL" id="MFC7218964.1"/>
    </source>
</evidence>
<dbReference type="PROSITE" id="PS51257">
    <property type="entry name" value="PROKAR_LIPOPROTEIN"/>
    <property type="match status" value="1"/>
</dbReference>
<sequence>MKSVIRRKTAAALLAGALLCGGAAACSKDEPKGTSANSQEGGAKPADVSPAAAVDKAVKKGEAIASLTYKIKGTMAEGSMAGDGAVDLKKRVMAMKMKVKAGAEGGGEIEFRLVGEAMYMRVDEQGGTEKWMKFDLGNLPDGQNPLDGMSTAQDPTAGTAGMRAAKDLKKVGEETVEGVETTHYTGTVTLDQLRAELKSDDAKAFDDFGKEGVDKLTMDMWIDGEDNTKQFRMRGDSKKGPLDMTFVFGEINQPVTVEVPPASKVMDLKELSGS</sequence>
<protein>
    <submittedName>
        <fullName evidence="6">LppX_LprAFG lipoprotein</fullName>
    </submittedName>
</protein>
<comment type="subcellular location">
    <subcellularLocation>
        <location evidence="1">Cell envelope</location>
    </subcellularLocation>
</comment>
<dbReference type="RefSeq" id="WP_386414449.1">
    <property type="nucleotide sequence ID" value="NZ_JBHSZO010000016.1"/>
</dbReference>
<feature type="region of interest" description="Disordered" evidence="4">
    <location>
        <begin position="27"/>
        <end position="50"/>
    </location>
</feature>
<dbReference type="EMBL" id="JBHSZO010000016">
    <property type="protein sequence ID" value="MFC7218964.1"/>
    <property type="molecule type" value="Genomic_DNA"/>
</dbReference>
<gene>
    <name evidence="6" type="ORF">ACFQLX_12415</name>
</gene>
<keyword evidence="3" id="KW-0472">Membrane</keyword>
<evidence type="ECO:0000256" key="1">
    <source>
        <dbReference type="ARBA" id="ARBA00004196"/>
    </source>
</evidence>
<dbReference type="Pfam" id="PF07161">
    <property type="entry name" value="LppX_LprAFG"/>
    <property type="match status" value="1"/>
</dbReference>
<accession>A0ABW2GDV4</accession>
<dbReference type="SUPFAM" id="SSF89392">
    <property type="entry name" value="Prokaryotic lipoproteins and lipoprotein localization factors"/>
    <property type="match status" value="1"/>
</dbReference>
<evidence type="ECO:0000313" key="7">
    <source>
        <dbReference type="Proteomes" id="UP001596413"/>
    </source>
</evidence>
<dbReference type="Proteomes" id="UP001596413">
    <property type="component" value="Unassembled WGS sequence"/>
</dbReference>
<keyword evidence="5" id="KW-0732">Signal</keyword>
<dbReference type="InterPro" id="IPR009830">
    <property type="entry name" value="LppX/LprAFG"/>
</dbReference>
<comment type="similarity">
    <text evidence="2">Belongs to the LppX/LprAFG lipoprotein family.</text>
</comment>
<keyword evidence="6" id="KW-0449">Lipoprotein</keyword>
<evidence type="ECO:0000256" key="2">
    <source>
        <dbReference type="ARBA" id="ARBA00009194"/>
    </source>
</evidence>
<name>A0ABW2GDV4_9ACTN</name>
<organism evidence="6 7">
    <name type="scientific">Streptomyces polyrhachis</name>
    <dbReference type="NCBI Taxonomy" id="1282885"/>
    <lineage>
        <taxon>Bacteria</taxon>
        <taxon>Bacillati</taxon>
        <taxon>Actinomycetota</taxon>
        <taxon>Actinomycetes</taxon>
        <taxon>Kitasatosporales</taxon>
        <taxon>Streptomycetaceae</taxon>
        <taxon>Streptomyces</taxon>
    </lineage>
</organism>
<dbReference type="InterPro" id="IPR029046">
    <property type="entry name" value="LolA/LolB/LppX"/>
</dbReference>
<reference evidence="7" key="1">
    <citation type="journal article" date="2019" name="Int. J. Syst. Evol. Microbiol.">
        <title>The Global Catalogue of Microorganisms (GCM) 10K type strain sequencing project: providing services to taxonomists for standard genome sequencing and annotation.</title>
        <authorList>
            <consortium name="The Broad Institute Genomics Platform"/>
            <consortium name="The Broad Institute Genome Sequencing Center for Infectious Disease"/>
            <person name="Wu L."/>
            <person name="Ma J."/>
        </authorList>
    </citation>
    <scope>NUCLEOTIDE SEQUENCE [LARGE SCALE GENOMIC DNA]</scope>
    <source>
        <strain evidence="7">CGMCC 1.13681</strain>
    </source>
</reference>
<evidence type="ECO:0000256" key="4">
    <source>
        <dbReference type="SAM" id="MobiDB-lite"/>
    </source>
</evidence>
<keyword evidence="3" id="KW-1003">Cell membrane</keyword>
<feature type="signal peptide" evidence="5">
    <location>
        <begin position="1"/>
        <end position="25"/>
    </location>
</feature>
<dbReference type="Gene3D" id="2.50.20.20">
    <property type="match status" value="1"/>
</dbReference>
<comment type="caution">
    <text evidence="6">The sequence shown here is derived from an EMBL/GenBank/DDBJ whole genome shotgun (WGS) entry which is preliminary data.</text>
</comment>
<proteinExistence type="inferred from homology"/>